<keyword evidence="2" id="KW-1185">Reference proteome</keyword>
<sequence>MIVYNGAPRVFDLLFADDCLLFFKASKLECEKMMEIIKTYELASGQAINLQKSNVIFSRNVQQLDRGEILEVLGVQEGNSNGKYLGLPAIIGRSHHPSYVWRSIYACQILLKGGLRWSIGSGANINVWGEPWLRNNGTTLPISGS</sequence>
<comment type="caution">
    <text evidence="1">The sequence shown here is derived from an EMBL/GenBank/DDBJ whole genome shotgun (WGS) entry which is preliminary data.</text>
</comment>
<evidence type="ECO:0000313" key="2">
    <source>
        <dbReference type="Proteomes" id="UP000289340"/>
    </source>
</evidence>
<proteinExistence type="predicted"/>
<protein>
    <recommendedName>
        <fullName evidence="3">Reverse transcriptase domain-containing protein</fullName>
    </recommendedName>
</protein>
<dbReference type="AlphaFoldDB" id="A0A445IK76"/>
<organism evidence="1 2">
    <name type="scientific">Glycine soja</name>
    <name type="common">Wild soybean</name>
    <dbReference type="NCBI Taxonomy" id="3848"/>
    <lineage>
        <taxon>Eukaryota</taxon>
        <taxon>Viridiplantae</taxon>
        <taxon>Streptophyta</taxon>
        <taxon>Embryophyta</taxon>
        <taxon>Tracheophyta</taxon>
        <taxon>Spermatophyta</taxon>
        <taxon>Magnoliopsida</taxon>
        <taxon>eudicotyledons</taxon>
        <taxon>Gunneridae</taxon>
        <taxon>Pentapetalae</taxon>
        <taxon>rosids</taxon>
        <taxon>fabids</taxon>
        <taxon>Fabales</taxon>
        <taxon>Fabaceae</taxon>
        <taxon>Papilionoideae</taxon>
        <taxon>50 kb inversion clade</taxon>
        <taxon>NPAAA clade</taxon>
        <taxon>indigoferoid/millettioid clade</taxon>
        <taxon>Phaseoleae</taxon>
        <taxon>Glycine</taxon>
        <taxon>Glycine subgen. Soja</taxon>
    </lineage>
</organism>
<dbReference type="EMBL" id="QZWG01000010">
    <property type="protein sequence ID" value="RZB86452.1"/>
    <property type="molecule type" value="Genomic_DNA"/>
</dbReference>
<evidence type="ECO:0000313" key="1">
    <source>
        <dbReference type="EMBL" id="RZB86452.1"/>
    </source>
</evidence>
<gene>
    <name evidence="1" type="ORF">D0Y65_026486</name>
</gene>
<accession>A0A445IK76</accession>
<dbReference type="Proteomes" id="UP000289340">
    <property type="component" value="Chromosome 10"/>
</dbReference>
<reference evidence="1 2" key="1">
    <citation type="submission" date="2018-09" db="EMBL/GenBank/DDBJ databases">
        <title>A high-quality reference genome of wild soybean provides a powerful tool to mine soybean genomes.</title>
        <authorList>
            <person name="Xie M."/>
            <person name="Chung C.Y.L."/>
            <person name="Li M.-W."/>
            <person name="Wong F.-L."/>
            <person name="Chan T.-F."/>
            <person name="Lam H.-M."/>
        </authorList>
    </citation>
    <scope>NUCLEOTIDE SEQUENCE [LARGE SCALE GENOMIC DNA]</scope>
    <source>
        <strain evidence="2">cv. W05</strain>
        <tissue evidence="1">Hypocotyl of etiolated seedlings</tissue>
    </source>
</reference>
<name>A0A445IK76_GLYSO</name>
<evidence type="ECO:0008006" key="3">
    <source>
        <dbReference type="Google" id="ProtNLM"/>
    </source>
</evidence>